<dbReference type="OrthoDB" id="10261634at2759"/>
<comment type="caution">
    <text evidence="11">The sequence shown here is derived from an EMBL/GenBank/DDBJ whole genome shotgun (WGS) entry which is preliminary data.</text>
</comment>
<dbReference type="GO" id="GO:0005789">
    <property type="term" value="C:endoplasmic reticulum membrane"/>
    <property type="evidence" value="ECO:0007669"/>
    <property type="project" value="UniProtKB-SubCell"/>
</dbReference>
<dbReference type="PANTHER" id="PTHR11132">
    <property type="entry name" value="SOLUTE CARRIER FAMILY 35"/>
    <property type="match status" value="1"/>
</dbReference>
<accession>A0A178ZU27</accession>
<evidence type="ECO:0000256" key="5">
    <source>
        <dbReference type="ARBA" id="ARBA00022692"/>
    </source>
</evidence>
<comment type="subcellular location">
    <subcellularLocation>
        <location evidence="2">Endoplasmic reticulum membrane</location>
        <topology evidence="2">Multi-pass membrane protein</topology>
    </subcellularLocation>
</comment>
<feature type="region of interest" description="Disordered" evidence="8">
    <location>
        <begin position="81"/>
        <end position="105"/>
    </location>
</feature>
<feature type="transmembrane region" description="Helical" evidence="9">
    <location>
        <begin position="171"/>
        <end position="191"/>
    </location>
</feature>
<keyword evidence="6 9" id="KW-1133">Transmembrane helix</keyword>
<comment type="subunit">
    <text evidence="4">Homooligomer.</text>
</comment>
<organism evidence="11 12">
    <name type="scientific">Fonsecaea erecta</name>
    <dbReference type="NCBI Taxonomy" id="1367422"/>
    <lineage>
        <taxon>Eukaryota</taxon>
        <taxon>Fungi</taxon>
        <taxon>Dikarya</taxon>
        <taxon>Ascomycota</taxon>
        <taxon>Pezizomycotina</taxon>
        <taxon>Eurotiomycetes</taxon>
        <taxon>Chaetothyriomycetidae</taxon>
        <taxon>Chaetothyriales</taxon>
        <taxon>Herpotrichiellaceae</taxon>
        <taxon>Fonsecaea</taxon>
    </lineage>
</organism>
<name>A0A178ZU27_9EURO</name>
<feature type="transmembrane region" description="Helical" evidence="9">
    <location>
        <begin position="146"/>
        <end position="164"/>
    </location>
</feature>
<evidence type="ECO:0000256" key="2">
    <source>
        <dbReference type="ARBA" id="ARBA00004477"/>
    </source>
</evidence>
<gene>
    <name evidence="11" type="ORF">AYL99_02469</name>
</gene>
<evidence type="ECO:0000259" key="10">
    <source>
        <dbReference type="Pfam" id="PF03151"/>
    </source>
</evidence>
<feature type="transmembrane region" description="Helical" evidence="9">
    <location>
        <begin position="6"/>
        <end position="25"/>
    </location>
</feature>
<reference evidence="11 12" key="1">
    <citation type="submission" date="2016-04" db="EMBL/GenBank/DDBJ databases">
        <title>Draft genome of Fonsecaea erecta CBS 125763.</title>
        <authorList>
            <person name="Weiss V.A."/>
            <person name="Vicente V.A."/>
            <person name="Raittz R.T."/>
            <person name="Moreno L.F."/>
            <person name="De Souza E.M."/>
            <person name="Pedrosa F.O."/>
            <person name="Steffens M.B."/>
            <person name="Faoro H."/>
            <person name="Tadra-Sfeir M.Z."/>
            <person name="Najafzadeh M.J."/>
            <person name="Felipe M.S."/>
            <person name="Teixeira M."/>
            <person name="Sun J."/>
            <person name="Xi L."/>
            <person name="Gomes R."/>
            <person name="De Azevedo C.M."/>
            <person name="Salgado C.G."/>
            <person name="Da Silva M.B."/>
            <person name="Nascimento M.F."/>
            <person name="Queiroz-Telles F."/>
            <person name="Attili D.S."/>
            <person name="Gorbushina A."/>
        </authorList>
    </citation>
    <scope>NUCLEOTIDE SEQUENCE [LARGE SCALE GENOMIC DNA]</scope>
    <source>
        <strain evidence="11 12">CBS 125763</strain>
    </source>
</reference>
<feature type="compositionally biased region" description="Basic and acidic residues" evidence="8">
    <location>
        <begin position="95"/>
        <end position="105"/>
    </location>
</feature>
<evidence type="ECO:0000256" key="9">
    <source>
        <dbReference type="SAM" id="Phobius"/>
    </source>
</evidence>
<keyword evidence="5 9" id="KW-0812">Transmembrane</keyword>
<feature type="transmembrane region" description="Helical" evidence="9">
    <location>
        <begin position="260"/>
        <end position="278"/>
    </location>
</feature>
<comment type="function">
    <text evidence="1">Involved in the import of GDP-mannose from the cytoplasm into the Golgi lumen.</text>
</comment>
<dbReference type="AlphaFoldDB" id="A0A178ZU27"/>
<dbReference type="InterPro" id="IPR004853">
    <property type="entry name" value="Sugar_P_trans_dom"/>
</dbReference>
<evidence type="ECO:0000256" key="3">
    <source>
        <dbReference type="ARBA" id="ARBA00010425"/>
    </source>
</evidence>
<dbReference type="RefSeq" id="XP_018696609.1">
    <property type="nucleotide sequence ID" value="XM_018833985.1"/>
</dbReference>
<sequence length="468" mass="50936">MLGNGVRSSILSVWLYFTLNMVVTVTNKQIVSRTACPWLLTASHAFTTFVTTGVITRLQRPNFTSSTTSAPRSLAVAHCGRRGDNDDYDEDGGDESEHQHRGGDEIKPDLRTHLRVLLPFSILYTFNIALSNMALGLVTLTMHQTIRATTPAITVLISIAWLGRSWREYPAGAYGGIGLTICGVIIATNAASSSTDVGGGGGGGGSRSLVVDDPTRTTAFGFTITLLSAVSAVFKTIFTNELQRPPGASRWGLGLSSTRLVQYLALYAVNQTVLIASWTGEIQGLTHSTTTTTTTTLAHGSPPLTLKRGGVVLLRMSLLWPWLWLWLVNALAAALLNLASFHANRRCGPLSMAIAANMKQVVILLLRIYLRADDGGTTEMGAEEGLFFYHHHRQQPERQRQRQRQRQQRRAENTVILGSLVTAVGGIWYAFASVNLSARKGQGRSQRGDSVEVISTSSRTLEKRGWKG</sequence>
<evidence type="ECO:0000256" key="8">
    <source>
        <dbReference type="SAM" id="MobiDB-lite"/>
    </source>
</evidence>
<comment type="similarity">
    <text evidence="3">Belongs to the TPT transporter family. SLC35D subfamily.</text>
</comment>
<dbReference type="InterPro" id="IPR037185">
    <property type="entry name" value="EmrE-like"/>
</dbReference>
<proteinExistence type="inferred from homology"/>
<evidence type="ECO:0000256" key="4">
    <source>
        <dbReference type="ARBA" id="ARBA00011182"/>
    </source>
</evidence>
<keyword evidence="7 9" id="KW-0472">Membrane</keyword>
<feature type="domain" description="Sugar phosphate transporter" evidence="10">
    <location>
        <begin position="13"/>
        <end position="188"/>
    </location>
</feature>
<protein>
    <recommendedName>
        <fullName evidence="10">Sugar phosphate transporter domain-containing protein</fullName>
    </recommendedName>
</protein>
<evidence type="ECO:0000256" key="7">
    <source>
        <dbReference type="ARBA" id="ARBA00023136"/>
    </source>
</evidence>
<feature type="transmembrane region" description="Helical" evidence="9">
    <location>
        <begin position="415"/>
        <end position="438"/>
    </location>
</feature>
<feature type="transmembrane region" description="Helical" evidence="9">
    <location>
        <begin position="350"/>
        <end position="370"/>
    </location>
</feature>
<feature type="transmembrane region" description="Helical" evidence="9">
    <location>
        <begin position="116"/>
        <end position="140"/>
    </location>
</feature>
<dbReference type="InterPro" id="IPR050186">
    <property type="entry name" value="TPT_transporter"/>
</dbReference>
<feature type="transmembrane region" description="Helical" evidence="9">
    <location>
        <begin position="319"/>
        <end position="338"/>
    </location>
</feature>
<dbReference type="EMBL" id="LVYI01000002">
    <property type="protein sequence ID" value="OAP63242.1"/>
    <property type="molecule type" value="Genomic_DNA"/>
</dbReference>
<dbReference type="Pfam" id="PF03151">
    <property type="entry name" value="TPT"/>
    <property type="match status" value="1"/>
</dbReference>
<keyword evidence="12" id="KW-1185">Reference proteome</keyword>
<feature type="transmembrane region" description="Helical" evidence="9">
    <location>
        <begin position="219"/>
        <end position="239"/>
    </location>
</feature>
<evidence type="ECO:0000313" key="12">
    <source>
        <dbReference type="Proteomes" id="UP000078343"/>
    </source>
</evidence>
<dbReference type="GeneID" id="30006639"/>
<evidence type="ECO:0000313" key="11">
    <source>
        <dbReference type="EMBL" id="OAP63242.1"/>
    </source>
</evidence>
<evidence type="ECO:0000256" key="1">
    <source>
        <dbReference type="ARBA" id="ARBA00003420"/>
    </source>
</evidence>
<dbReference type="SUPFAM" id="SSF103481">
    <property type="entry name" value="Multidrug resistance efflux transporter EmrE"/>
    <property type="match status" value="1"/>
</dbReference>
<evidence type="ECO:0000256" key="6">
    <source>
        <dbReference type="ARBA" id="ARBA00022989"/>
    </source>
</evidence>
<dbReference type="Proteomes" id="UP000078343">
    <property type="component" value="Unassembled WGS sequence"/>
</dbReference>